<reference evidence="2 3" key="1">
    <citation type="journal article" date="2024" name="G3 (Bethesda)">
        <title>Genome assembly of Hibiscus sabdariffa L. provides insights into metabolisms of medicinal natural products.</title>
        <authorList>
            <person name="Kim T."/>
        </authorList>
    </citation>
    <scope>NUCLEOTIDE SEQUENCE [LARGE SCALE GENOMIC DNA]</scope>
    <source>
        <strain evidence="2">TK-2024</strain>
        <tissue evidence="2">Old leaves</tissue>
    </source>
</reference>
<dbReference type="Proteomes" id="UP001396334">
    <property type="component" value="Unassembled WGS sequence"/>
</dbReference>
<evidence type="ECO:0000313" key="3">
    <source>
        <dbReference type="Proteomes" id="UP001396334"/>
    </source>
</evidence>
<feature type="region of interest" description="Disordered" evidence="1">
    <location>
        <begin position="118"/>
        <end position="167"/>
    </location>
</feature>
<organism evidence="2 3">
    <name type="scientific">Hibiscus sabdariffa</name>
    <name type="common">roselle</name>
    <dbReference type="NCBI Taxonomy" id="183260"/>
    <lineage>
        <taxon>Eukaryota</taxon>
        <taxon>Viridiplantae</taxon>
        <taxon>Streptophyta</taxon>
        <taxon>Embryophyta</taxon>
        <taxon>Tracheophyta</taxon>
        <taxon>Spermatophyta</taxon>
        <taxon>Magnoliopsida</taxon>
        <taxon>eudicotyledons</taxon>
        <taxon>Gunneridae</taxon>
        <taxon>Pentapetalae</taxon>
        <taxon>rosids</taxon>
        <taxon>malvids</taxon>
        <taxon>Malvales</taxon>
        <taxon>Malvaceae</taxon>
        <taxon>Malvoideae</taxon>
        <taxon>Hibiscus</taxon>
    </lineage>
</organism>
<feature type="compositionally biased region" description="Polar residues" evidence="1">
    <location>
        <begin position="124"/>
        <end position="140"/>
    </location>
</feature>
<evidence type="ECO:0000256" key="1">
    <source>
        <dbReference type="SAM" id="MobiDB-lite"/>
    </source>
</evidence>
<comment type="caution">
    <text evidence="2">The sequence shown here is derived from an EMBL/GenBank/DDBJ whole genome shotgun (WGS) entry which is preliminary data.</text>
</comment>
<protein>
    <submittedName>
        <fullName evidence="2">Uncharacterized protein</fullName>
    </submittedName>
</protein>
<accession>A0ABR2TV95</accession>
<dbReference type="EMBL" id="JBBPBN010000004">
    <property type="protein sequence ID" value="KAK9041441.1"/>
    <property type="molecule type" value="Genomic_DNA"/>
</dbReference>
<evidence type="ECO:0000313" key="2">
    <source>
        <dbReference type="EMBL" id="KAK9041441.1"/>
    </source>
</evidence>
<keyword evidence="3" id="KW-1185">Reference proteome</keyword>
<proteinExistence type="predicted"/>
<sequence length="197" mass="21592">MPLSQSLITPHLKLAFDILNPNHRPRQHQPPLAQPIQAESAADSGDLVSGTCGDELTQTHKHPRLMLTPQLHYEEENPRVIRRWQQRCLCCQDDPVTEHLFASSPVPSHFLHPVLGKHNHHRQQQVCDSSGTAQPPSSTADGGGRGHRASTFGKQPPIHRRGGAPLHNQIPGSYLKVLESVDGNGGINALTLFPTGE</sequence>
<name>A0ABR2TV95_9ROSI</name>
<gene>
    <name evidence="2" type="ORF">V6N11_016543</name>
</gene>